<feature type="region of interest" description="Disordered" evidence="1">
    <location>
        <begin position="1"/>
        <end position="90"/>
    </location>
</feature>
<name>A0A066VF61_TILAU</name>
<evidence type="ECO:0000313" key="3">
    <source>
        <dbReference type="Proteomes" id="UP000027361"/>
    </source>
</evidence>
<reference evidence="2 3" key="1">
    <citation type="submission" date="2014-05" db="EMBL/GenBank/DDBJ databases">
        <title>Draft genome sequence of a rare smut relative, Tilletiaria anomala UBC 951.</title>
        <authorList>
            <consortium name="DOE Joint Genome Institute"/>
            <person name="Toome M."/>
            <person name="Kuo A."/>
            <person name="Henrissat B."/>
            <person name="Lipzen A."/>
            <person name="Tritt A."/>
            <person name="Yoshinaga Y."/>
            <person name="Zane M."/>
            <person name="Barry K."/>
            <person name="Grigoriev I.V."/>
            <person name="Spatafora J.W."/>
            <person name="Aimea M.C."/>
        </authorList>
    </citation>
    <scope>NUCLEOTIDE SEQUENCE [LARGE SCALE GENOMIC DNA]</scope>
    <source>
        <strain evidence="2 3">UBC 951</strain>
    </source>
</reference>
<protein>
    <submittedName>
        <fullName evidence="2">Uncharacterized protein</fullName>
    </submittedName>
</protein>
<organism evidence="2 3">
    <name type="scientific">Tilletiaria anomala (strain ATCC 24038 / CBS 436.72 / UBC 951)</name>
    <dbReference type="NCBI Taxonomy" id="1037660"/>
    <lineage>
        <taxon>Eukaryota</taxon>
        <taxon>Fungi</taxon>
        <taxon>Dikarya</taxon>
        <taxon>Basidiomycota</taxon>
        <taxon>Ustilaginomycotina</taxon>
        <taxon>Exobasidiomycetes</taxon>
        <taxon>Georgefischeriales</taxon>
        <taxon>Tilletiariaceae</taxon>
        <taxon>Tilletiaria</taxon>
    </lineage>
</organism>
<dbReference type="RefSeq" id="XP_013240368.1">
    <property type="nucleotide sequence ID" value="XM_013384914.1"/>
</dbReference>
<sequence>MQDSGYIFPGSCAPNARSSSTLTHSPPASAISGWTPAGRLSAISSPHKSGTGGSPNTVLSRKCPCPLSRPAARAGEGKSKSTSAATKPSSGSEEDFLILIDASHCLLAFSGEGRHAPSAQFPAPGTPDYDEFLTIWDDVRSCSSLLYLLDKRRYIDILRSLVGMYQTPELHGAFIPNGRT</sequence>
<dbReference type="HOGENOM" id="CLU_1497245_0_0_1"/>
<dbReference type="GeneID" id="25266218"/>
<dbReference type="OrthoDB" id="2348006at2759"/>
<feature type="compositionally biased region" description="Polar residues" evidence="1">
    <location>
        <begin position="42"/>
        <end position="59"/>
    </location>
</feature>
<evidence type="ECO:0000313" key="2">
    <source>
        <dbReference type="EMBL" id="KDN37379.1"/>
    </source>
</evidence>
<feature type="compositionally biased region" description="Polar residues" evidence="1">
    <location>
        <begin position="16"/>
        <end position="26"/>
    </location>
</feature>
<dbReference type="InParanoid" id="A0A066VF61"/>
<gene>
    <name evidence="2" type="ORF">K437DRAFT_270885</name>
</gene>
<dbReference type="AlphaFoldDB" id="A0A066VF61"/>
<dbReference type="EMBL" id="JMSN01000140">
    <property type="protein sequence ID" value="KDN37379.1"/>
    <property type="molecule type" value="Genomic_DNA"/>
</dbReference>
<dbReference type="Proteomes" id="UP000027361">
    <property type="component" value="Unassembled WGS sequence"/>
</dbReference>
<comment type="caution">
    <text evidence="2">The sequence shown here is derived from an EMBL/GenBank/DDBJ whole genome shotgun (WGS) entry which is preliminary data.</text>
</comment>
<proteinExistence type="predicted"/>
<feature type="compositionally biased region" description="Low complexity" evidence="1">
    <location>
        <begin position="80"/>
        <end position="90"/>
    </location>
</feature>
<evidence type="ECO:0000256" key="1">
    <source>
        <dbReference type="SAM" id="MobiDB-lite"/>
    </source>
</evidence>
<accession>A0A066VF61</accession>
<keyword evidence="3" id="KW-1185">Reference proteome</keyword>